<evidence type="ECO:0000259" key="1">
    <source>
        <dbReference type="Pfam" id="PF00535"/>
    </source>
</evidence>
<dbReference type="PANTHER" id="PTHR43685">
    <property type="entry name" value="GLYCOSYLTRANSFERASE"/>
    <property type="match status" value="1"/>
</dbReference>
<keyword evidence="2" id="KW-0808">Transferase</keyword>
<sequence>MQALKISLITVTRNAESTIQRCIESVLFQDYANVEYIIIDGNSTDGTAQIIRKHINDIARFVSEPDKGIYDAMNKGIKIATGDVVGILNADDFFASPQVLSNVAQAFAKNEIDALYGDLNYLKPDGGVVRRWVSGAYKAWRFNWGWMPPHPTFYCKRLFFNKLGLYDLDFGTAADYELMLRFMFKNKLQVHYLNSLMVNMQTGGASNQTLLNRIKAWKSDLSAMGKNGVLIPQVCVIFKPLRKLIQYL</sequence>
<evidence type="ECO:0000313" key="3">
    <source>
        <dbReference type="Proteomes" id="UP000242687"/>
    </source>
</evidence>
<dbReference type="OrthoDB" id="9788101at2"/>
<dbReference type="RefSeq" id="WP_100341782.1">
    <property type="nucleotide sequence ID" value="NZ_PGFJ01000002.1"/>
</dbReference>
<dbReference type="Gene3D" id="3.90.550.10">
    <property type="entry name" value="Spore Coat Polysaccharide Biosynthesis Protein SpsA, Chain A"/>
    <property type="match status" value="1"/>
</dbReference>
<dbReference type="Proteomes" id="UP000242687">
    <property type="component" value="Unassembled WGS sequence"/>
</dbReference>
<dbReference type="EMBL" id="PGFJ01000002">
    <property type="protein sequence ID" value="PJJ79444.1"/>
    <property type="molecule type" value="Genomic_DNA"/>
</dbReference>
<organism evidence="2 3">
    <name type="scientific">Mucilaginibacter auburnensis</name>
    <dbReference type="NCBI Taxonomy" id="1457233"/>
    <lineage>
        <taxon>Bacteria</taxon>
        <taxon>Pseudomonadati</taxon>
        <taxon>Bacteroidota</taxon>
        <taxon>Sphingobacteriia</taxon>
        <taxon>Sphingobacteriales</taxon>
        <taxon>Sphingobacteriaceae</taxon>
        <taxon>Mucilaginibacter</taxon>
    </lineage>
</organism>
<gene>
    <name evidence="2" type="ORF">CLV57_2578</name>
</gene>
<comment type="caution">
    <text evidence="2">The sequence shown here is derived from an EMBL/GenBank/DDBJ whole genome shotgun (WGS) entry which is preliminary data.</text>
</comment>
<evidence type="ECO:0000313" key="2">
    <source>
        <dbReference type="EMBL" id="PJJ79444.1"/>
    </source>
</evidence>
<dbReference type="AlphaFoldDB" id="A0A2H9VM95"/>
<accession>A0A2H9VM95</accession>
<name>A0A2H9VM95_9SPHI</name>
<dbReference type="InterPro" id="IPR001173">
    <property type="entry name" value="Glyco_trans_2-like"/>
</dbReference>
<reference evidence="2 3" key="1">
    <citation type="submission" date="2017-11" db="EMBL/GenBank/DDBJ databases">
        <title>Genomic Encyclopedia of Archaeal and Bacterial Type Strains, Phase II (KMG-II): From Individual Species to Whole Genera.</title>
        <authorList>
            <person name="Goeker M."/>
        </authorList>
    </citation>
    <scope>NUCLEOTIDE SEQUENCE [LARGE SCALE GENOMIC DNA]</scope>
    <source>
        <strain evidence="2 3">DSM 28175</strain>
    </source>
</reference>
<dbReference type="InterPro" id="IPR029044">
    <property type="entry name" value="Nucleotide-diphossugar_trans"/>
</dbReference>
<dbReference type="GO" id="GO:0016740">
    <property type="term" value="F:transferase activity"/>
    <property type="evidence" value="ECO:0007669"/>
    <property type="project" value="UniProtKB-KW"/>
</dbReference>
<dbReference type="Pfam" id="PF00535">
    <property type="entry name" value="Glycos_transf_2"/>
    <property type="match status" value="1"/>
</dbReference>
<protein>
    <submittedName>
        <fullName evidence="2">Glycosyltransferase involved in cell wall biosynthesis</fullName>
    </submittedName>
</protein>
<dbReference type="CDD" id="cd06433">
    <property type="entry name" value="GT_2_WfgS_like"/>
    <property type="match status" value="1"/>
</dbReference>
<dbReference type="PANTHER" id="PTHR43685:SF2">
    <property type="entry name" value="GLYCOSYLTRANSFERASE 2-LIKE DOMAIN-CONTAINING PROTEIN"/>
    <property type="match status" value="1"/>
</dbReference>
<dbReference type="InterPro" id="IPR050834">
    <property type="entry name" value="Glycosyltransf_2"/>
</dbReference>
<feature type="domain" description="Glycosyltransferase 2-like" evidence="1">
    <location>
        <begin position="7"/>
        <end position="123"/>
    </location>
</feature>
<keyword evidence="3" id="KW-1185">Reference proteome</keyword>
<dbReference type="SUPFAM" id="SSF53448">
    <property type="entry name" value="Nucleotide-diphospho-sugar transferases"/>
    <property type="match status" value="1"/>
</dbReference>
<proteinExistence type="predicted"/>